<organism evidence="2 3">
    <name type="scientific">Caldivirga maquilingensis (strain ATCC 700844 / DSM 13496 / JCM 10307 / IC-167)</name>
    <dbReference type="NCBI Taxonomy" id="397948"/>
    <lineage>
        <taxon>Archaea</taxon>
        <taxon>Thermoproteota</taxon>
        <taxon>Thermoprotei</taxon>
        <taxon>Thermoproteales</taxon>
        <taxon>Thermoproteaceae</taxon>
        <taxon>Caldivirga</taxon>
    </lineage>
</organism>
<dbReference type="InterPro" id="IPR008948">
    <property type="entry name" value="L-Aspartase-like"/>
</dbReference>
<dbReference type="GO" id="GO:0004397">
    <property type="term" value="F:histidine ammonia-lyase activity"/>
    <property type="evidence" value="ECO:0007669"/>
    <property type="project" value="UniProtKB-EC"/>
</dbReference>
<gene>
    <name evidence="2" type="ordered locus">Cmaq_1544</name>
</gene>
<dbReference type="FunFam" id="1.10.275.10:FF:000005">
    <property type="entry name" value="Histidine ammonia-lyase"/>
    <property type="match status" value="1"/>
</dbReference>
<dbReference type="Pfam" id="PF00221">
    <property type="entry name" value="Lyase_aromatic"/>
    <property type="match status" value="1"/>
</dbReference>
<dbReference type="InterPro" id="IPR001106">
    <property type="entry name" value="Aromatic_Lyase"/>
</dbReference>
<keyword evidence="3" id="KW-1185">Reference proteome</keyword>
<dbReference type="Gene3D" id="1.10.275.10">
    <property type="entry name" value="Fumarase/aspartase (N-terminal domain)"/>
    <property type="match status" value="1"/>
</dbReference>
<dbReference type="Proteomes" id="UP000001137">
    <property type="component" value="Chromosome"/>
</dbReference>
<accession>A8M9E8</accession>
<dbReference type="AlphaFoldDB" id="A8M9E8"/>
<dbReference type="HOGENOM" id="CLU_014801_4_1_2"/>
<dbReference type="GeneID" id="5709960"/>
<dbReference type="eggNOG" id="arCOG04671">
    <property type="taxonomic scope" value="Archaea"/>
</dbReference>
<dbReference type="SUPFAM" id="SSF48557">
    <property type="entry name" value="L-aspartase-like"/>
    <property type="match status" value="1"/>
</dbReference>
<dbReference type="KEGG" id="cma:Cmaq_1544"/>
<evidence type="ECO:0000313" key="2">
    <source>
        <dbReference type="EMBL" id="ABW02367.1"/>
    </source>
</evidence>
<sequence length="497" mass="54495">MTVEIGERINLVDVVNVARNHEEVKVSERALNLMNKSLDVLEKAVNSGIKIYGVNTGLGDLHNVTVNPEDVARYSLEMLIDHSMGVGDYAPDDWVRATMLIRAHQLSLGYSGIRGRIIERLIQFLNLNITPLVPKYGSVGASGDLAPLAHIALALLGKGLVKYRNEVMNSAEVFKALGLDELRLGYKEALSLINGTSYSAALASLGIWDAYTLIRAAMAIIILMIEASRASIRPLSIEVNSIKLHYGEVEVARIIQESLSDSANVNTSGRVQDPYSIRCIPQVIGPIMDALSWSLRNIMNEVNSVSDNPVIINDNVYSTCHFHGQYLALSTDLLNTSLSTLGNLLERQIAQLMRREINNTSNYLANGPWRIGLMLTQYAAAALTARLRELASPSIIHNIPTSGLQEDVNSMSVNSAIKLHEVNSLMKWLISLLAYVSYSVINANNGCVNCGKVSMHVYDIINRYVTGSQSHHEAVAKLTNSINELASLINLKIDHLA</sequence>
<dbReference type="Gene3D" id="1.20.200.10">
    <property type="entry name" value="Fumarase/aspartase (Central domain)"/>
    <property type="match status" value="1"/>
</dbReference>
<dbReference type="InterPro" id="IPR024083">
    <property type="entry name" value="Fumarase/histidase_N"/>
</dbReference>
<dbReference type="CDD" id="cd00332">
    <property type="entry name" value="PAL-HAL"/>
    <property type="match status" value="1"/>
</dbReference>
<dbReference type="STRING" id="397948.Cmaq_1544"/>
<protein>
    <submittedName>
        <fullName evidence="2">Histidine ammonia-lyase</fullName>
        <ecNumber evidence="2">4.3.1.3</ecNumber>
    </submittedName>
</protein>
<dbReference type="PROSITE" id="PS00488">
    <property type="entry name" value="PAL_HISTIDASE"/>
    <property type="match status" value="1"/>
</dbReference>
<evidence type="ECO:0000256" key="1">
    <source>
        <dbReference type="ARBA" id="ARBA00023239"/>
    </source>
</evidence>
<name>A8M9E8_CALMQ</name>
<dbReference type="OrthoDB" id="27422at2157"/>
<dbReference type="PANTHER" id="PTHR10362">
    <property type="entry name" value="HISTIDINE AMMONIA-LYASE"/>
    <property type="match status" value="1"/>
</dbReference>
<proteinExistence type="predicted"/>
<reference evidence="2 3" key="1">
    <citation type="submission" date="2007-10" db="EMBL/GenBank/DDBJ databases">
        <title>Complete sequence of Caldivirga maquilingensis IC-167.</title>
        <authorList>
            <consortium name="US DOE Joint Genome Institute"/>
            <person name="Copeland A."/>
            <person name="Lucas S."/>
            <person name="Lapidus A."/>
            <person name="Barry K."/>
            <person name="Glavina del Rio T."/>
            <person name="Dalin E."/>
            <person name="Tice H."/>
            <person name="Pitluck S."/>
            <person name="Saunders E."/>
            <person name="Brettin T."/>
            <person name="Bruce D."/>
            <person name="Detter J.C."/>
            <person name="Han C."/>
            <person name="Schmutz J."/>
            <person name="Larimer F."/>
            <person name="Land M."/>
            <person name="Hauser L."/>
            <person name="Kyrpides N."/>
            <person name="Ivanova N."/>
            <person name="Biddle J.F."/>
            <person name="Zhang Z."/>
            <person name="Fitz-Gibbon S.T."/>
            <person name="Lowe T.M."/>
            <person name="Saltikov C."/>
            <person name="House C.H."/>
            <person name="Richardson P."/>
        </authorList>
    </citation>
    <scope>NUCLEOTIDE SEQUENCE [LARGE SCALE GENOMIC DNA]</scope>
    <source>
        <strain evidence="3">ATCC 700844 / DSM 13496 / JCM 10307 / IC-167</strain>
    </source>
</reference>
<dbReference type="EMBL" id="CP000852">
    <property type="protein sequence ID" value="ABW02367.1"/>
    <property type="molecule type" value="Genomic_DNA"/>
</dbReference>
<evidence type="ECO:0000313" key="3">
    <source>
        <dbReference type="Proteomes" id="UP000001137"/>
    </source>
</evidence>
<dbReference type="EC" id="4.3.1.3" evidence="2"/>
<keyword evidence="1 2" id="KW-0456">Lyase</keyword>
<dbReference type="RefSeq" id="WP_012186586.1">
    <property type="nucleotide sequence ID" value="NC_009954.1"/>
</dbReference>
<dbReference type="InterPro" id="IPR022313">
    <property type="entry name" value="Phe/His_NH3-lyase_AS"/>
</dbReference>